<evidence type="ECO:0000313" key="2">
    <source>
        <dbReference type="Proteomes" id="UP000267096"/>
    </source>
</evidence>
<dbReference type="Proteomes" id="UP000267096">
    <property type="component" value="Unassembled WGS sequence"/>
</dbReference>
<organism evidence="3">
    <name type="scientific">Anisakis simplex</name>
    <name type="common">Herring worm</name>
    <dbReference type="NCBI Taxonomy" id="6269"/>
    <lineage>
        <taxon>Eukaryota</taxon>
        <taxon>Metazoa</taxon>
        <taxon>Ecdysozoa</taxon>
        <taxon>Nematoda</taxon>
        <taxon>Chromadorea</taxon>
        <taxon>Rhabditida</taxon>
        <taxon>Spirurina</taxon>
        <taxon>Ascaridomorpha</taxon>
        <taxon>Ascaridoidea</taxon>
        <taxon>Anisakidae</taxon>
        <taxon>Anisakis</taxon>
        <taxon>Anisakis simplex complex</taxon>
    </lineage>
</organism>
<reference evidence="3" key="1">
    <citation type="submission" date="2017-02" db="UniProtKB">
        <authorList>
            <consortium name="WormBaseParasite"/>
        </authorList>
    </citation>
    <scope>IDENTIFICATION</scope>
</reference>
<protein>
    <submittedName>
        <fullName evidence="3">Endo/exonuclease/phosphatase domain-containing protein</fullName>
    </submittedName>
</protein>
<accession>A0A0M3J679</accession>
<proteinExistence type="predicted"/>
<dbReference type="WBParaSite" id="ASIM_0000306401-mRNA-1">
    <property type="protein sequence ID" value="ASIM_0000306401-mRNA-1"/>
    <property type="gene ID" value="ASIM_0000306401"/>
</dbReference>
<gene>
    <name evidence="1" type="ORF">ASIM_LOCUS2912</name>
</gene>
<keyword evidence="2" id="KW-1185">Reference proteome</keyword>
<dbReference type="OrthoDB" id="5843641at2759"/>
<evidence type="ECO:0000313" key="3">
    <source>
        <dbReference type="WBParaSite" id="ASIM_0000306401-mRNA-1"/>
    </source>
</evidence>
<reference evidence="1 2" key="2">
    <citation type="submission" date="2018-11" db="EMBL/GenBank/DDBJ databases">
        <authorList>
            <consortium name="Pathogen Informatics"/>
        </authorList>
    </citation>
    <scope>NUCLEOTIDE SEQUENCE [LARGE SCALE GENOMIC DNA]</scope>
</reference>
<sequence>MSLIPLRSFSDHLPVIFVEARWQGNPSMILTQFGLSIDTDECNVAVFSEF</sequence>
<evidence type="ECO:0000313" key="1">
    <source>
        <dbReference type="EMBL" id="VDK20819.1"/>
    </source>
</evidence>
<dbReference type="EMBL" id="UYRR01004177">
    <property type="protein sequence ID" value="VDK20819.1"/>
    <property type="molecule type" value="Genomic_DNA"/>
</dbReference>
<dbReference type="AlphaFoldDB" id="A0A0M3J679"/>
<name>A0A0M3J679_ANISI</name>